<dbReference type="EMBL" id="GG678740">
    <property type="protein sequence ID" value="EER08808.1"/>
    <property type="molecule type" value="Genomic_DNA"/>
</dbReference>
<accession>C5L385</accession>
<dbReference type="RefSeq" id="XP_002776992.1">
    <property type="nucleotide sequence ID" value="XM_002776946.1"/>
</dbReference>
<protein>
    <submittedName>
        <fullName evidence="2">Uncharacterized protein</fullName>
    </submittedName>
</protein>
<proteinExistence type="predicted"/>
<gene>
    <name evidence="2" type="ORF">Pmar_PMAR005032</name>
</gene>
<evidence type="ECO:0000313" key="2">
    <source>
        <dbReference type="EMBL" id="EER08808.1"/>
    </source>
</evidence>
<organism evidence="3">
    <name type="scientific">Perkinsus marinus (strain ATCC 50983 / TXsc)</name>
    <dbReference type="NCBI Taxonomy" id="423536"/>
    <lineage>
        <taxon>Eukaryota</taxon>
        <taxon>Sar</taxon>
        <taxon>Alveolata</taxon>
        <taxon>Perkinsozoa</taxon>
        <taxon>Perkinsea</taxon>
        <taxon>Perkinsida</taxon>
        <taxon>Perkinsidae</taxon>
        <taxon>Perkinsus</taxon>
    </lineage>
</organism>
<reference evidence="2 3" key="1">
    <citation type="submission" date="2008-07" db="EMBL/GenBank/DDBJ databases">
        <authorList>
            <person name="El-Sayed N."/>
            <person name="Caler E."/>
            <person name="Inman J."/>
            <person name="Amedeo P."/>
            <person name="Hass B."/>
            <person name="Wortman J."/>
        </authorList>
    </citation>
    <scope>NUCLEOTIDE SEQUENCE [LARGE SCALE GENOMIC DNA]</scope>
    <source>
        <strain evidence="3">ATCC 50983 / TXsc</strain>
    </source>
</reference>
<keyword evidence="3" id="KW-1185">Reference proteome</keyword>
<name>C5L385_PERM5</name>
<dbReference type="Proteomes" id="UP000007800">
    <property type="component" value="Unassembled WGS sequence"/>
</dbReference>
<dbReference type="AlphaFoldDB" id="C5L385"/>
<sequence>MSGFPSVERIEEKLSDSRAASPGLDEQFGLTICPGHASSDYSDDGQVDSRETNCEQPMKSSMVTARTSPVEEQ</sequence>
<feature type="compositionally biased region" description="Polar residues" evidence="1">
    <location>
        <begin position="54"/>
        <end position="67"/>
    </location>
</feature>
<dbReference type="GeneID" id="9043380"/>
<feature type="region of interest" description="Disordered" evidence="1">
    <location>
        <begin position="1"/>
        <end position="73"/>
    </location>
</feature>
<dbReference type="InParanoid" id="C5L385"/>
<feature type="non-terminal residue" evidence="2">
    <location>
        <position position="73"/>
    </location>
</feature>
<evidence type="ECO:0000313" key="3">
    <source>
        <dbReference type="Proteomes" id="UP000007800"/>
    </source>
</evidence>
<evidence type="ECO:0000256" key="1">
    <source>
        <dbReference type="SAM" id="MobiDB-lite"/>
    </source>
</evidence>